<sequence length="193" mass="22472">MNVCLCFFFAVVIEHFALACENSQCEGPKYLRSNCCDGYVCVSRSDTPMLVCVNQRERSRVLNFDEILKTANNHAEMVARKNRLNYERDTAADSRFQLQDTPREFQTPQIFGTNRFQNPNMIDSSRSQYNQPISYPNRFQNGFLMNEPHRIQAQPQHNEPDLFPYERQPQSTDDFLSFGSVRGLPESQDFFAM</sequence>
<dbReference type="AlphaFoldDB" id="A0A1B6EQP1"/>
<dbReference type="EMBL" id="GECZ01029490">
    <property type="protein sequence ID" value="JAS40279.1"/>
    <property type="molecule type" value="Transcribed_RNA"/>
</dbReference>
<gene>
    <name evidence="2" type="ORF">g.22124</name>
</gene>
<evidence type="ECO:0000256" key="1">
    <source>
        <dbReference type="SAM" id="SignalP"/>
    </source>
</evidence>
<keyword evidence="1" id="KW-0732">Signal</keyword>
<name>A0A1B6EQP1_9HEMI</name>
<feature type="signal peptide" evidence="1">
    <location>
        <begin position="1"/>
        <end position="19"/>
    </location>
</feature>
<feature type="chain" id="PRO_5008582292" evidence="1">
    <location>
        <begin position="20"/>
        <end position="193"/>
    </location>
</feature>
<reference evidence="2" key="1">
    <citation type="submission" date="2015-11" db="EMBL/GenBank/DDBJ databases">
        <title>De novo transcriptome assembly of four potential Pierce s Disease insect vectors from Arizona vineyards.</title>
        <authorList>
            <person name="Tassone E.E."/>
        </authorList>
    </citation>
    <scope>NUCLEOTIDE SEQUENCE</scope>
</reference>
<accession>A0A1B6EQP1</accession>
<evidence type="ECO:0000313" key="2">
    <source>
        <dbReference type="EMBL" id="JAS40279.1"/>
    </source>
</evidence>
<protein>
    <submittedName>
        <fullName evidence="2">Uncharacterized protein</fullName>
    </submittedName>
</protein>
<proteinExistence type="predicted"/>
<organism evidence="2">
    <name type="scientific">Cuerna arida</name>
    <dbReference type="NCBI Taxonomy" id="1464854"/>
    <lineage>
        <taxon>Eukaryota</taxon>
        <taxon>Metazoa</taxon>
        <taxon>Ecdysozoa</taxon>
        <taxon>Arthropoda</taxon>
        <taxon>Hexapoda</taxon>
        <taxon>Insecta</taxon>
        <taxon>Pterygota</taxon>
        <taxon>Neoptera</taxon>
        <taxon>Paraneoptera</taxon>
        <taxon>Hemiptera</taxon>
        <taxon>Auchenorrhyncha</taxon>
        <taxon>Membracoidea</taxon>
        <taxon>Cicadellidae</taxon>
        <taxon>Cicadellinae</taxon>
        <taxon>Proconiini</taxon>
        <taxon>Cuerna</taxon>
    </lineage>
</organism>